<sequence length="127" mass="13366">MSDDLRRDSMADDDIHVLPVYTPGAPPPAYDASNNAAAPALGYAPPPRPIAIAYSAIVFHPGLGADDEAERSRVSDQGEEAVAREPMSEAADRRVNVTRRVVGWAAIVTPVILVIGIVVGLVVGLRA</sequence>
<gene>
    <name evidence="3" type="ORF">LTR97_002151</name>
</gene>
<dbReference type="EMBL" id="JAVRQU010000003">
    <property type="protein sequence ID" value="KAK5705037.1"/>
    <property type="molecule type" value="Genomic_DNA"/>
</dbReference>
<feature type="compositionally biased region" description="Basic and acidic residues" evidence="1">
    <location>
        <begin position="70"/>
        <end position="90"/>
    </location>
</feature>
<accession>A0AAN7WH92</accession>
<keyword evidence="2" id="KW-1133">Transmembrane helix</keyword>
<protein>
    <submittedName>
        <fullName evidence="3">Uncharacterized protein</fullName>
    </submittedName>
</protein>
<name>A0AAN7WH92_9PEZI</name>
<evidence type="ECO:0000313" key="3">
    <source>
        <dbReference type="EMBL" id="KAK5705037.1"/>
    </source>
</evidence>
<dbReference type="Proteomes" id="UP001310594">
    <property type="component" value="Unassembled WGS sequence"/>
</dbReference>
<feature type="transmembrane region" description="Helical" evidence="2">
    <location>
        <begin position="101"/>
        <end position="125"/>
    </location>
</feature>
<feature type="region of interest" description="Disordered" evidence="1">
    <location>
        <begin position="68"/>
        <end position="90"/>
    </location>
</feature>
<evidence type="ECO:0000256" key="1">
    <source>
        <dbReference type="SAM" id="MobiDB-lite"/>
    </source>
</evidence>
<proteinExistence type="predicted"/>
<comment type="caution">
    <text evidence="3">The sequence shown here is derived from an EMBL/GenBank/DDBJ whole genome shotgun (WGS) entry which is preliminary data.</text>
</comment>
<keyword evidence="2" id="KW-0812">Transmembrane</keyword>
<reference evidence="3" key="1">
    <citation type="submission" date="2023-08" db="EMBL/GenBank/DDBJ databases">
        <title>Black Yeasts Isolated from many extreme environments.</title>
        <authorList>
            <person name="Coleine C."/>
            <person name="Stajich J.E."/>
            <person name="Selbmann L."/>
        </authorList>
    </citation>
    <scope>NUCLEOTIDE SEQUENCE</scope>
    <source>
        <strain evidence="3">CCFEE 5810</strain>
    </source>
</reference>
<evidence type="ECO:0000313" key="4">
    <source>
        <dbReference type="Proteomes" id="UP001310594"/>
    </source>
</evidence>
<organism evidence="3 4">
    <name type="scientific">Elasticomyces elasticus</name>
    <dbReference type="NCBI Taxonomy" id="574655"/>
    <lineage>
        <taxon>Eukaryota</taxon>
        <taxon>Fungi</taxon>
        <taxon>Dikarya</taxon>
        <taxon>Ascomycota</taxon>
        <taxon>Pezizomycotina</taxon>
        <taxon>Dothideomycetes</taxon>
        <taxon>Dothideomycetidae</taxon>
        <taxon>Mycosphaerellales</taxon>
        <taxon>Teratosphaeriaceae</taxon>
        <taxon>Elasticomyces</taxon>
    </lineage>
</organism>
<keyword evidence="2" id="KW-0472">Membrane</keyword>
<evidence type="ECO:0000256" key="2">
    <source>
        <dbReference type="SAM" id="Phobius"/>
    </source>
</evidence>
<dbReference type="AlphaFoldDB" id="A0AAN7WH92"/>